<gene>
    <name evidence="1" type="ORF">RN98_01715</name>
</gene>
<dbReference type="PATRIC" id="fig|76859.3.peg.341"/>
<name>A0A0M3URP2_9FUSO</name>
<dbReference type="RefSeq" id="WP_060675673.1">
    <property type="nucleotide sequence ID" value="NZ_CP012713.1"/>
</dbReference>
<proteinExistence type="predicted"/>
<evidence type="ECO:0000313" key="1">
    <source>
        <dbReference type="EMBL" id="ALF16969.1"/>
    </source>
</evidence>
<sequence length="121" mass="13699">MNILDKLHNDRVTVIRTVAVVDEYGGAFEEQREILKDIPCRLSQKWLRSVIPGSVNSSSQEYKLFVGLSADIKQNDLLKVTRKADGAIYMFKASKPLAYNIIKHKEIILTEVSENEVDYGA</sequence>
<dbReference type="AlphaFoldDB" id="A0A0M3URP2"/>
<dbReference type="InterPro" id="IPR038667">
    <property type="entry name" value="XkdH-like_sf"/>
</dbReference>
<organism evidence="1">
    <name type="scientific">Fusobacterium animalis</name>
    <dbReference type="NCBI Taxonomy" id="76859"/>
    <lineage>
        <taxon>Bacteria</taxon>
        <taxon>Fusobacteriati</taxon>
        <taxon>Fusobacteriota</taxon>
        <taxon>Fusobacteriia</taxon>
        <taxon>Fusobacteriales</taxon>
        <taxon>Fusobacteriaceae</taxon>
        <taxon>Fusobacterium</taxon>
    </lineage>
</organism>
<accession>A0A0M3URP2</accession>
<evidence type="ECO:0000313" key="2">
    <source>
        <dbReference type="Proteomes" id="UP000063147"/>
    </source>
</evidence>
<dbReference type="Proteomes" id="UP000063147">
    <property type="component" value="Chromosome"/>
</dbReference>
<protein>
    <recommendedName>
        <fullName evidence="3">Head-tail adaptor protein</fullName>
    </recommendedName>
</protein>
<dbReference type="OrthoDB" id="89843at2"/>
<reference evidence="1 2" key="1">
    <citation type="submission" date="2015-09" db="EMBL/GenBank/DDBJ databases">
        <authorList>
            <person name="Jackson K.R."/>
            <person name="Lunt B.L."/>
            <person name="Fisher J.N.B."/>
            <person name="Gardner A.V."/>
            <person name="Bailey M.E."/>
            <person name="Deus L.M."/>
            <person name="Earl A.S."/>
            <person name="Gibby P.D."/>
            <person name="Hartmann K.A."/>
            <person name="Liu J.E."/>
            <person name="Manci A.M."/>
            <person name="Nielsen D.A."/>
            <person name="Solomon M.B."/>
            <person name="Breakwell D.P."/>
            <person name="Burnett S.H."/>
            <person name="Grose J.H."/>
        </authorList>
    </citation>
    <scope>NUCLEOTIDE SEQUENCE [LARGE SCALE GENOMIC DNA]</scope>
    <source>
        <strain evidence="1 2">KCOM 1279</strain>
    </source>
</reference>
<evidence type="ECO:0008006" key="3">
    <source>
        <dbReference type="Google" id="ProtNLM"/>
    </source>
</evidence>
<dbReference type="Gene3D" id="2.40.10.370">
    <property type="entry name" value="Protein of unknown function DUF3599"/>
    <property type="match status" value="1"/>
</dbReference>
<dbReference type="EMBL" id="CP012713">
    <property type="protein sequence ID" value="ALF16969.1"/>
    <property type="molecule type" value="Genomic_DNA"/>
</dbReference>